<protein>
    <recommendedName>
        <fullName evidence="2">C3H1-type domain-containing protein</fullName>
    </recommendedName>
</protein>
<proteinExistence type="predicted"/>
<feature type="domain" description="C3H1-type" evidence="2">
    <location>
        <begin position="241"/>
        <end position="267"/>
    </location>
</feature>
<dbReference type="Proteomes" id="UP000799764">
    <property type="component" value="Unassembled WGS sequence"/>
</dbReference>
<dbReference type="EMBL" id="MU001492">
    <property type="protein sequence ID" value="KAF2451944.1"/>
    <property type="molecule type" value="Genomic_DNA"/>
</dbReference>
<dbReference type="AlphaFoldDB" id="A0A9P4PV45"/>
<evidence type="ECO:0000259" key="2">
    <source>
        <dbReference type="PROSITE" id="PS50103"/>
    </source>
</evidence>
<name>A0A9P4PV45_9PLEO</name>
<sequence length="574" mass="64100">MSRDRDTSLLSVPSLVAVLSALPVNPNFPTNPNLTGPTLKRIDSARHLFARKILRTHSRSHIKTRTGLMNSTRRESAKHSCTLLTDSTSSQLSARGRKILSIEFSSWEGKQQAELTQLRATTTVLSLENGDLRKKHGAADVELRHAHRLIEALKKDNDTLHKKCDSNDRRANHWEMDLHKRHEQAIGRKASEEKSGYELRSEADKAKEPRVVKCSQCYIKKWPCDAGYPCQACIARGIPGGCKRVKCQFWTKGTCPKRQCGLAHEDDGFPMVVEHRKLKQKLTAMPAEVKKTLTAPAVGRPRLDADTQQRHTTPYDPMDQTPDLPTVNNRISLRVHAFTGQADYLHRSLEEYRVHDYNILGRRYTQYAERHNQNSSFNWDRRFPGGPLQVVQEQKKVESGFINALPIAASPTVPSMLDAINTAFKKHGRDDGDVAGGGHGNTKRAKLNTANPNPNHVNISTAAFPPNPTMQQAQIVQEAQLLDLMDQDSDPENGAGLRFMTFTVAPDTRHQSLEEYRVHDYAGGYRPLYYPGGMSGIHCLGGCCTIHRPHSQANVAAWSTSFPGGPLEVAQGRK</sequence>
<organism evidence="3 4">
    <name type="scientific">Karstenula rhodostoma CBS 690.94</name>
    <dbReference type="NCBI Taxonomy" id="1392251"/>
    <lineage>
        <taxon>Eukaryota</taxon>
        <taxon>Fungi</taxon>
        <taxon>Dikarya</taxon>
        <taxon>Ascomycota</taxon>
        <taxon>Pezizomycotina</taxon>
        <taxon>Dothideomycetes</taxon>
        <taxon>Pleosporomycetidae</taxon>
        <taxon>Pleosporales</taxon>
        <taxon>Massarineae</taxon>
        <taxon>Didymosphaeriaceae</taxon>
        <taxon>Karstenula</taxon>
    </lineage>
</organism>
<keyword evidence="1" id="KW-0479">Metal-binding</keyword>
<keyword evidence="1" id="KW-0862">Zinc</keyword>
<reference evidence="3" key="1">
    <citation type="journal article" date="2020" name="Stud. Mycol.">
        <title>101 Dothideomycetes genomes: a test case for predicting lifestyles and emergence of pathogens.</title>
        <authorList>
            <person name="Haridas S."/>
            <person name="Albert R."/>
            <person name="Binder M."/>
            <person name="Bloem J."/>
            <person name="Labutti K."/>
            <person name="Salamov A."/>
            <person name="Andreopoulos B."/>
            <person name="Baker S."/>
            <person name="Barry K."/>
            <person name="Bills G."/>
            <person name="Bluhm B."/>
            <person name="Cannon C."/>
            <person name="Castanera R."/>
            <person name="Culley D."/>
            <person name="Daum C."/>
            <person name="Ezra D."/>
            <person name="Gonzalez J."/>
            <person name="Henrissat B."/>
            <person name="Kuo A."/>
            <person name="Liang C."/>
            <person name="Lipzen A."/>
            <person name="Lutzoni F."/>
            <person name="Magnuson J."/>
            <person name="Mondo S."/>
            <person name="Nolan M."/>
            <person name="Ohm R."/>
            <person name="Pangilinan J."/>
            <person name="Park H.-J."/>
            <person name="Ramirez L."/>
            <person name="Alfaro M."/>
            <person name="Sun H."/>
            <person name="Tritt A."/>
            <person name="Yoshinaga Y."/>
            <person name="Zwiers L.-H."/>
            <person name="Turgeon B."/>
            <person name="Goodwin S."/>
            <person name="Spatafora J."/>
            <person name="Crous P."/>
            <person name="Grigoriev I."/>
        </authorList>
    </citation>
    <scope>NUCLEOTIDE SEQUENCE</scope>
    <source>
        <strain evidence="3">CBS 690.94</strain>
    </source>
</reference>
<dbReference type="InterPro" id="IPR000571">
    <property type="entry name" value="Znf_CCCH"/>
</dbReference>
<gene>
    <name evidence="3" type="ORF">P171DRAFT_468356</name>
</gene>
<evidence type="ECO:0000313" key="4">
    <source>
        <dbReference type="Proteomes" id="UP000799764"/>
    </source>
</evidence>
<dbReference type="GO" id="GO:0008270">
    <property type="term" value="F:zinc ion binding"/>
    <property type="evidence" value="ECO:0007669"/>
    <property type="project" value="UniProtKB-KW"/>
</dbReference>
<keyword evidence="4" id="KW-1185">Reference proteome</keyword>
<dbReference type="OrthoDB" id="3684459at2759"/>
<accession>A0A9P4PV45</accession>
<feature type="zinc finger region" description="C3H1-type" evidence="1">
    <location>
        <begin position="241"/>
        <end position="267"/>
    </location>
</feature>
<evidence type="ECO:0000313" key="3">
    <source>
        <dbReference type="EMBL" id="KAF2451944.1"/>
    </source>
</evidence>
<evidence type="ECO:0000256" key="1">
    <source>
        <dbReference type="PROSITE-ProRule" id="PRU00723"/>
    </source>
</evidence>
<comment type="caution">
    <text evidence="3">The sequence shown here is derived from an EMBL/GenBank/DDBJ whole genome shotgun (WGS) entry which is preliminary data.</text>
</comment>
<dbReference type="PROSITE" id="PS50103">
    <property type="entry name" value="ZF_C3H1"/>
    <property type="match status" value="1"/>
</dbReference>
<keyword evidence="1" id="KW-0863">Zinc-finger</keyword>